<dbReference type="Gene3D" id="1.10.10.2840">
    <property type="entry name" value="PucR C-terminal helix-turn-helix domain"/>
    <property type="match status" value="1"/>
</dbReference>
<dbReference type="PANTHER" id="PTHR33744:SF15">
    <property type="entry name" value="CARBOHYDRATE DIACID REGULATOR"/>
    <property type="match status" value="1"/>
</dbReference>
<dbReference type="AlphaFoldDB" id="A0A940SV91"/>
<feature type="domain" description="PucR C-terminal helix-turn-helix" evidence="1">
    <location>
        <begin position="241"/>
        <end position="289"/>
    </location>
</feature>
<dbReference type="PANTHER" id="PTHR33744">
    <property type="entry name" value="CARBOHYDRATE DIACID REGULATOR"/>
    <property type="match status" value="1"/>
</dbReference>
<accession>A0A940SV91</accession>
<dbReference type="InterPro" id="IPR009057">
    <property type="entry name" value="Homeodomain-like_sf"/>
</dbReference>
<evidence type="ECO:0000259" key="1">
    <source>
        <dbReference type="Pfam" id="PF13556"/>
    </source>
</evidence>
<evidence type="ECO:0000313" key="3">
    <source>
        <dbReference type="Proteomes" id="UP000674938"/>
    </source>
</evidence>
<keyword evidence="3" id="KW-1185">Reference proteome</keyword>
<dbReference type="Proteomes" id="UP000674938">
    <property type="component" value="Unassembled WGS sequence"/>
</dbReference>
<proteinExistence type="predicted"/>
<dbReference type="SUPFAM" id="SSF46689">
    <property type="entry name" value="Homeodomain-like"/>
    <property type="match status" value="1"/>
</dbReference>
<dbReference type="InterPro" id="IPR025736">
    <property type="entry name" value="PucR_C-HTH_dom"/>
</dbReference>
<gene>
    <name evidence="2" type="ORF">I6N95_13800</name>
</gene>
<dbReference type="Pfam" id="PF13556">
    <property type="entry name" value="HTH_30"/>
    <property type="match status" value="1"/>
</dbReference>
<organism evidence="2 3">
    <name type="scientific">Vagococcus allomyrinae</name>
    <dbReference type="NCBI Taxonomy" id="2794353"/>
    <lineage>
        <taxon>Bacteria</taxon>
        <taxon>Bacillati</taxon>
        <taxon>Bacillota</taxon>
        <taxon>Bacilli</taxon>
        <taxon>Lactobacillales</taxon>
        <taxon>Enterococcaceae</taxon>
        <taxon>Vagococcus</taxon>
    </lineage>
</organism>
<name>A0A940SV91_9ENTE</name>
<sequence>MTGDNMDKLQLQEIYSFGEIVPSPTDNELNLNIPLDGNWLALPKAQLTSTEINLLTALFLEKNDVTINDDKHPWYGFLFEGKPIEKVAGSYRIIQFNLINSNQKQSRQEWLDAFASMFNKVADAFFLTESYGIIVEEKSKSSYSLEELEGILLTLESDFIFKTKAFLGSFLNISDGFPRFFQEEKQIFLEELPTIKSKSAFSLSQVALHFFTKNMVKKSLIMQIFKKKLSIDGEMQDIITALWNNQGNISSTAKELFMHRNTLQYRLEKFHEQTGLSLKSMDDLVLSYLLVA</sequence>
<dbReference type="InterPro" id="IPR051448">
    <property type="entry name" value="CdaR-like_regulators"/>
</dbReference>
<protein>
    <submittedName>
        <fullName evidence="2">Helix-turn-helix domain-containing protein</fullName>
    </submittedName>
</protein>
<comment type="caution">
    <text evidence="2">The sequence shown here is derived from an EMBL/GenBank/DDBJ whole genome shotgun (WGS) entry which is preliminary data.</text>
</comment>
<dbReference type="InterPro" id="IPR042070">
    <property type="entry name" value="PucR_C-HTH_sf"/>
</dbReference>
<reference evidence="2" key="1">
    <citation type="submission" date="2020-12" db="EMBL/GenBank/DDBJ databases">
        <title>Vagococcus allomyrinae sp. nov. and Enterococcus lavae sp. nov., isolated from the larvae of Allomyrina dichotoma.</title>
        <authorList>
            <person name="Lee S.D."/>
        </authorList>
    </citation>
    <scope>NUCLEOTIDE SEQUENCE</scope>
    <source>
        <strain evidence="2">BWB3-3</strain>
    </source>
</reference>
<dbReference type="EMBL" id="JAEEGA010000008">
    <property type="protein sequence ID" value="MBP1042090.1"/>
    <property type="molecule type" value="Genomic_DNA"/>
</dbReference>
<evidence type="ECO:0000313" key="2">
    <source>
        <dbReference type="EMBL" id="MBP1042090.1"/>
    </source>
</evidence>